<keyword evidence="5" id="KW-1185">Reference proteome</keyword>
<feature type="domain" description="Putative plant transposon protein" evidence="3">
    <location>
        <begin position="5"/>
        <end position="192"/>
    </location>
</feature>
<dbReference type="AlphaFoldDB" id="A0A1J7HFY5"/>
<name>A0A1J7HFY5_LUPAN</name>
<feature type="coiled-coil region" evidence="1">
    <location>
        <begin position="268"/>
        <end position="306"/>
    </location>
</feature>
<accession>A0A1J7HFY5</accession>
<dbReference type="Pfam" id="PF20167">
    <property type="entry name" value="Transposase_32"/>
    <property type="match status" value="1"/>
</dbReference>
<feature type="region of interest" description="Disordered" evidence="2">
    <location>
        <begin position="347"/>
        <end position="393"/>
    </location>
</feature>
<proteinExistence type="predicted"/>
<protein>
    <recommendedName>
        <fullName evidence="3">Putative plant transposon protein domain-containing protein</fullName>
    </recommendedName>
</protein>
<gene>
    <name evidence="4" type="ORF">TanjilG_10961</name>
</gene>
<evidence type="ECO:0000256" key="2">
    <source>
        <dbReference type="SAM" id="MobiDB-lite"/>
    </source>
</evidence>
<keyword evidence="1" id="KW-0175">Coiled coil</keyword>
<evidence type="ECO:0000256" key="1">
    <source>
        <dbReference type="SAM" id="Coils"/>
    </source>
</evidence>
<feature type="compositionally biased region" description="Basic and acidic residues" evidence="2">
    <location>
        <begin position="384"/>
        <end position="393"/>
    </location>
</feature>
<evidence type="ECO:0000313" key="5">
    <source>
        <dbReference type="Proteomes" id="UP000188354"/>
    </source>
</evidence>
<dbReference type="Gramene" id="OIW11759">
    <property type="protein sequence ID" value="OIW11759"/>
    <property type="gene ID" value="TanjilG_10961"/>
</dbReference>
<organism evidence="4 5">
    <name type="scientific">Lupinus angustifolius</name>
    <name type="common">Narrow-leaved blue lupine</name>
    <dbReference type="NCBI Taxonomy" id="3871"/>
    <lineage>
        <taxon>Eukaryota</taxon>
        <taxon>Viridiplantae</taxon>
        <taxon>Streptophyta</taxon>
        <taxon>Embryophyta</taxon>
        <taxon>Tracheophyta</taxon>
        <taxon>Spermatophyta</taxon>
        <taxon>Magnoliopsida</taxon>
        <taxon>eudicotyledons</taxon>
        <taxon>Gunneridae</taxon>
        <taxon>Pentapetalae</taxon>
        <taxon>rosids</taxon>
        <taxon>fabids</taxon>
        <taxon>Fabales</taxon>
        <taxon>Fabaceae</taxon>
        <taxon>Papilionoideae</taxon>
        <taxon>50 kb inversion clade</taxon>
        <taxon>genistoids sensu lato</taxon>
        <taxon>core genistoids</taxon>
        <taxon>Genisteae</taxon>
        <taxon>Lupinus</taxon>
    </lineage>
</organism>
<dbReference type="OMA" id="KIERYGW"/>
<dbReference type="Proteomes" id="UP000188354">
    <property type="component" value="Chromosome LG05"/>
</dbReference>
<feature type="compositionally biased region" description="Low complexity" evidence="2">
    <location>
        <begin position="361"/>
        <end position="372"/>
    </location>
</feature>
<reference evidence="4 5" key="1">
    <citation type="journal article" date="2017" name="Plant Biotechnol. J.">
        <title>A comprehensive draft genome sequence for lupin (Lupinus angustifolius), an emerging health food: insights into plant-microbe interactions and legume evolution.</title>
        <authorList>
            <person name="Hane J.K."/>
            <person name="Ming Y."/>
            <person name="Kamphuis L.G."/>
            <person name="Nelson M.N."/>
            <person name="Garg G."/>
            <person name="Atkins C.A."/>
            <person name="Bayer P.E."/>
            <person name="Bravo A."/>
            <person name="Bringans S."/>
            <person name="Cannon S."/>
            <person name="Edwards D."/>
            <person name="Foley R."/>
            <person name="Gao L.L."/>
            <person name="Harrison M.J."/>
            <person name="Huang W."/>
            <person name="Hurgobin B."/>
            <person name="Li S."/>
            <person name="Liu C.W."/>
            <person name="McGrath A."/>
            <person name="Morahan G."/>
            <person name="Murray J."/>
            <person name="Weller J."/>
            <person name="Jian J."/>
            <person name="Singh K.B."/>
        </authorList>
    </citation>
    <scope>NUCLEOTIDE SEQUENCE [LARGE SCALE GENOMIC DNA]</scope>
    <source>
        <strain evidence="5">cv. Tanjil</strain>
        <tissue evidence="4">Whole plant</tissue>
    </source>
</reference>
<dbReference type="EMBL" id="CM007365">
    <property type="protein sequence ID" value="OIW11759.1"/>
    <property type="molecule type" value="Genomic_DNA"/>
</dbReference>
<feature type="region of interest" description="Disordered" evidence="2">
    <location>
        <begin position="236"/>
        <end position="256"/>
    </location>
</feature>
<evidence type="ECO:0000313" key="4">
    <source>
        <dbReference type="EMBL" id="OIW11759.1"/>
    </source>
</evidence>
<sequence length="393" mass="44909">MSKIERYGWKKLAHPNKTYNMEIVKQFYSNAFFSKDAQVNRYTWVNGVKVHYNKQIINQYLGSPWKPRPAEGQDLCDYQIMIKERKHNEYYVKSLLCIQGLDTDKLTATLKGPVYKFCMTQMSQIWTIFILSNVWPASHVSDLPMPKAKLLYFIYNNHSIDIAAIISDAIVECIKKGAITMILPSFITDFCKFCKLPESYGEVMTLKSVIDASYINNRCKEKDLATVEEELRKKRKVDVHGGEGQSSQVPEQAPQPIPITQEQQPNQMDLILAQMQQIQVQMQQAREQTQARLKAIETEQNFQNQQQIACYRGITGVYECLQHVYDGHPYFAGRSFADFITHTQWPEGRPYDRQGESSSHAARAGDGATAGAEPGDGATDDTDDFMRTDDPEV</sequence>
<evidence type="ECO:0000259" key="3">
    <source>
        <dbReference type="Pfam" id="PF20167"/>
    </source>
</evidence>
<dbReference type="InterPro" id="IPR046796">
    <property type="entry name" value="Transposase_32_dom"/>
</dbReference>